<dbReference type="InterPro" id="IPR008496">
    <property type="entry name" value="TMEM222/RTE1"/>
</dbReference>
<evidence type="ECO:0000256" key="6">
    <source>
        <dbReference type="ARBA" id="ARBA00022553"/>
    </source>
</evidence>
<keyword evidence="9" id="KW-0472">Membrane</keyword>
<evidence type="ECO:0008006" key="14">
    <source>
        <dbReference type="Google" id="ProtNLM"/>
    </source>
</evidence>
<dbReference type="Pfam" id="PF02188">
    <property type="entry name" value="GoLoco"/>
    <property type="match status" value="3"/>
</dbReference>
<evidence type="ECO:0000256" key="5">
    <source>
        <dbReference type="ARBA" id="ARBA00022490"/>
    </source>
</evidence>
<dbReference type="GO" id="GO:0001965">
    <property type="term" value="F:G-protein alpha-subunit binding"/>
    <property type="evidence" value="ECO:0007669"/>
    <property type="project" value="TreeGrafter"/>
</dbReference>
<evidence type="ECO:0000313" key="12">
    <source>
        <dbReference type="EMBL" id="KAK7604445.1"/>
    </source>
</evidence>
<keyword evidence="5" id="KW-0963">Cytoplasm</keyword>
<evidence type="ECO:0000256" key="1">
    <source>
        <dbReference type="ARBA" id="ARBA00004236"/>
    </source>
</evidence>
<dbReference type="EMBL" id="JBBCAQ010000003">
    <property type="protein sequence ID" value="KAK7604445.1"/>
    <property type="molecule type" value="Genomic_DNA"/>
</dbReference>
<comment type="subcellular location">
    <subcellularLocation>
        <location evidence="1">Cell membrane</location>
    </subcellularLocation>
    <subcellularLocation>
        <location evidence="2">Cytoplasm</location>
    </subcellularLocation>
</comment>
<dbReference type="InterPro" id="IPR019734">
    <property type="entry name" value="TPR_rpt"/>
</dbReference>
<comment type="caution">
    <text evidence="12">The sequence shown here is derived from an EMBL/GenBank/DDBJ whole genome shotgun (WGS) entry which is preliminary data.</text>
</comment>
<evidence type="ECO:0000256" key="2">
    <source>
        <dbReference type="ARBA" id="ARBA00004496"/>
    </source>
</evidence>
<dbReference type="Gene3D" id="1.25.40.10">
    <property type="entry name" value="Tetratricopeptide repeat domain"/>
    <property type="match status" value="3"/>
</dbReference>
<dbReference type="SMART" id="SM00028">
    <property type="entry name" value="TPR"/>
    <property type="match status" value="6"/>
</dbReference>
<dbReference type="PROSITE" id="PS50877">
    <property type="entry name" value="GOLOCO"/>
    <property type="match status" value="3"/>
</dbReference>
<proteinExistence type="inferred from homology"/>
<dbReference type="PROSITE" id="PS50005">
    <property type="entry name" value="TPR"/>
    <property type="match status" value="2"/>
</dbReference>
<dbReference type="InterPro" id="IPR011990">
    <property type="entry name" value="TPR-like_helical_dom_sf"/>
</dbReference>
<comment type="similarity">
    <text evidence="3">Belongs to the GPSM family.</text>
</comment>
<dbReference type="Proteomes" id="UP001367676">
    <property type="component" value="Unassembled WGS sequence"/>
</dbReference>
<accession>A0AAN9YB83</accession>
<dbReference type="PANTHER" id="PTHR45954:SF1">
    <property type="entry name" value="LD33695P"/>
    <property type="match status" value="1"/>
</dbReference>
<name>A0AAN9YB83_9HEMI</name>
<feature type="repeat" description="TPR" evidence="10">
    <location>
        <begin position="147"/>
        <end position="180"/>
    </location>
</feature>
<dbReference type="SUPFAM" id="SSF48452">
    <property type="entry name" value="TPR-like"/>
    <property type="match status" value="2"/>
</dbReference>
<keyword evidence="7" id="KW-0677">Repeat</keyword>
<dbReference type="AlphaFoldDB" id="A0AAN9YB83"/>
<dbReference type="SMART" id="SM00390">
    <property type="entry name" value="GoLoco"/>
    <property type="match status" value="3"/>
</dbReference>
<dbReference type="InterPro" id="IPR052386">
    <property type="entry name" value="GPSM"/>
</dbReference>
<evidence type="ECO:0000256" key="4">
    <source>
        <dbReference type="ARBA" id="ARBA00022475"/>
    </source>
</evidence>
<dbReference type="Pfam" id="PF05608">
    <property type="entry name" value="RTE1"/>
    <property type="match status" value="1"/>
</dbReference>
<gene>
    <name evidence="12" type="ORF">V9T40_005631</name>
</gene>
<evidence type="ECO:0000256" key="9">
    <source>
        <dbReference type="ARBA" id="ARBA00023136"/>
    </source>
</evidence>
<dbReference type="InterPro" id="IPR003109">
    <property type="entry name" value="GoLoco_motif"/>
</dbReference>
<feature type="repeat" description="TPR" evidence="10">
    <location>
        <begin position="327"/>
        <end position="360"/>
    </location>
</feature>
<protein>
    <recommendedName>
        <fullName evidence="14">G-protein-signaling modulator 2</fullName>
    </recommendedName>
</protein>
<evidence type="ECO:0000313" key="13">
    <source>
        <dbReference type="Proteomes" id="UP001367676"/>
    </source>
</evidence>
<evidence type="ECO:0000256" key="8">
    <source>
        <dbReference type="ARBA" id="ARBA00022803"/>
    </source>
</evidence>
<dbReference type="Pfam" id="PF13176">
    <property type="entry name" value="TPR_7"/>
    <property type="match status" value="1"/>
</dbReference>
<evidence type="ECO:0000256" key="7">
    <source>
        <dbReference type="ARBA" id="ARBA00022737"/>
    </source>
</evidence>
<dbReference type="GO" id="GO:0005938">
    <property type="term" value="C:cell cortex"/>
    <property type="evidence" value="ECO:0007669"/>
    <property type="project" value="TreeGrafter"/>
</dbReference>
<keyword evidence="4" id="KW-1003">Cell membrane</keyword>
<organism evidence="12 13">
    <name type="scientific">Parthenolecanium corni</name>
    <dbReference type="NCBI Taxonomy" id="536013"/>
    <lineage>
        <taxon>Eukaryota</taxon>
        <taxon>Metazoa</taxon>
        <taxon>Ecdysozoa</taxon>
        <taxon>Arthropoda</taxon>
        <taxon>Hexapoda</taxon>
        <taxon>Insecta</taxon>
        <taxon>Pterygota</taxon>
        <taxon>Neoptera</taxon>
        <taxon>Paraneoptera</taxon>
        <taxon>Hemiptera</taxon>
        <taxon>Sternorrhyncha</taxon>
        <taxon>Coccoidea</taxon>
        <taxon>Coccidae</taxon>
        <taxon>Parthenolecanium</taxon>
    </lineage>
</organism>
<feature type="region of interest" description="Disordered" evidence="11">
    <location>
        <begin position="509"/>
        <end position="539"/>
    </location>
</feature>
<dbReference type="FunFam" id="1.25.40.10:FF:000043">
    <property type="entry name" value="G-protein-signaling modulator 2 isoform X1"/>
    <property type="match status" value="1"/>
</dbReference>
<evidence type="ECO:0000256" key="3">
    <source>
        <dbReference type="ARBA" id="ARBA00006600"/>
    </source>
</evidence>
<feature type="compositionally biased region" description="Low complexity" evidence="11">
    <location>
        <begin position="520"/>
        <end position="536"/>
    </location>
</feature>
<dbReference type="Pfam" id="PF13424">
    <property type="entry name" value="TPR_12"/>
    <property type="match status" value="3"/>
</dbReference>
<dbReference type="GO" id="GO:0000132">
    <property type="term" value="P:establishment of mitotic spindle orientation"/>
    <property type="evidence" value="ECO:0007669"/>
    <property type="project" value="TreeGrafter"/>
</dbReference>
<sequence length="695" mass="77619">MPVVPEEVLARQKTHRYPYCVVWTPIPILSWICPLIGHTGIATSEGKIRDFAGSYYVAEDDMAFGAPTKVWRLSIEKVPGGRTAYDHGVREASLDYGGRVNNGDGNNMCLELALEGERLCKSGDCRAGVAFFQAAIQAGTDDLRTLSAIYSQLGNAYFYLGDYAKAVQYHKHDLTLAKTMGDKLGEAKSSGNLGNALKVMRKFDEAVICCKRHLEISRELDDKLSEGRALYNLGNVYHAKGKHLGRIGQQNCGEYSDEVKSCLVQAVKYYEENLNLMKELGDVAAQGRACGNLGNTNYLLGNLNEAIHYHEERLKIARNFDDKAAERRAHSNLGNSHIFLGEFEKAAEHYKETLNLANQLQDKAVEAQACYSLGNTYTLLHDYTKAIEYHLRHYVIAQQLYDRVGEARACWSLGNAYTALENHVSALHFAEEHLKISKELGDTNGQATAHVNIMDLKKILGIETKDLSPESEKLVAMAANQVQPSPGIRRYRVRRKSMEHLDLIKLTPDSKQGKCTGADNHSNNSTVNNLNKAENNQNEEEDNFFNLLTRFQSKRMDDQRCSLTLQNASEVVADKKGVEPAESDKVSNGDAQDDLLDLIMGIQSKRMDEQRVELPNLPGLCRSSVSSDSGQSCEVRVNPSTQLDDRREAFANEFDDEERGTSPNKKSTVPDEDFFSLISRLQSGRMDDQRAKLKK</sequence>
<dbReference type="GO" id="GO:0005886">
    <property type="term" value="C:plasma membrane"/>
    <property type="evidence" value="ECO:0007669"/>
    <property type="project" value="UniProtKB-SubCell"/>
</dbReference>
<evidence type="ECO:0000256" key="11">
    <source>
        <dbReference type="SAM" id="MobiDB-lite"/>
    </source>
</evidence>
<feature type="region of interest" description="Disordered" evidence="11">
    <location>
        <begin position="617"/>
        <end position="673"/>
    </location>
</feature>
<keyword evidence="13" id="KW-1185">Reference proteome</keyword>
<dbReference type="GO" id="GO:0005092">
    <property type="term" value="F:GDP-dissociation inhibitor activity"/>
    <property type="evidence" value="ECO:0007669"/>
    <property type="project" value="TreeGrafter"/>
</dbReference>
<feature type="compositionally biased region" description="Polar residues" evidence="11">
    <location>
        <begin position="623"/>
        <end position="642"/>
    </location>
</feature>
<dbReference type="PANTHER" id="PTHR45954">
    <property type="entry name" value="LD33695P"/>
    <property type="match status" value="1"/>
</dbReference>
<keyword evidence="6" id="KW-0597">Phosphoprotein</keyword>
<keyword evidence="8 10" id="KW-0802">TPR repeat</keyword>
<evidence type="ECO:0000256" key="10">
    <source>
        <dbReference type="PROSITE-ProRule" id="PRU00339"/>
    </source>
</evidence>
<reference evidence="12 13" key="1">
    <citation type="submission" date="2024-03" db="EMBL/GenBank/DDBJ databases">
        <title>Adaptation during the transition from Ophiocordyceps entomopathogen to insect associate is accompanied by gene loss and intensified selection.</title>
        <authorList>
            <person name="Ward C.M."/>
            <person name="Onetto C.A."/>
            <person name="Borneman A.R."/>
        </authorList>
    </citation>
    <scope>NUCLEOTIDE SEQUENCE [LARGE SCALE GENOMIC DNA]</scope>
    <source>
        <strain evidence="12">AWRI1</strain>
        <tissue evidence="12">Single Adult Female</tissue>
    </source>
</reference>